<organism evidence="8 9">
    <name type="scientific">Bacillus sonorensis</name>
    <dbReference type="NCBI Taxonomy" id="119858"/>
    <lineage>
        <taxon>Bacteria</taxon>
        <taxon>Bacillati</taxon>
        <taxon>Bacillota</taxon>
        <taxon>Bacilli</taxon>
        <taxon>Bacillales</taxon>
        <taxon>Bacillaceae</taxon>
        <taxon>Bacillus</taxon>
    </lineage>
</organism>
<proteinExistence type="inferred from homology"/>
<dbReference type="PANTHER" id="PTHR42872:SF3">
    <property type="entry name" value="PROTEIN-GLUTAMATE METHYLESTERASE_PROTEIN-GLUTAMINE GLUTAMINASE 1"/>
    <property type="match status" value="1"/>
</dbReference>
<evidence type="ECO:0000256" key="5">
    <source>
        <dbReference type="PROSITE-ProRule" id="PRU00169"/>
    </source>
</evidence>
<evidence type="ECO:0000313" key="9">
    <source>
        <dbReference type="Proteomes" id="UP000196877"/>
    </source>
</evidence>
<dbReference type="Pfam" id="PF01339">
    <property type="entry name" value="CheB_methylest"/>
    <property type="match status" value="1"/>
</dbReference>
<feature type="modified residue" description="4-aspartylphosphate" evidence="3 5">
    <location>
        <position position="54"/>
    </location>
</feature>
<feature type="active site" evidence="3 4">
    <location>
        <position position="174"/>
    </location>
</feature>
<keyword evidence="1 3" id="KW-0378">Hydrolase</keyword>
<comment type="domain">
    <text evidence="3">Contains a C-terminal catalytic domain, and an N-terminal region which modulates catalytic activity.</text>
</comment>
<name>A0ABM6LJV3_9BACI</name>
<feature type="active site" evidence="3 4">
    <location>
        <position position="201"/>
    </location>
</feature>
<evidence type="ECO:0000259" key="7">
    <source>
        <dbReference type="PROSITE" id="PS50122"/>
    </source>
</evidence>
<keyword evidence="3" id="KW-0963">Cytoplasm</keyword>
<dbReference type="InterPro" id="IPR035909">
    <property type="entry name" value="CheB_C"/>
</dbReference>
<dbReference type="InterPro" id="IPR008248">
    <property type="entry name" value="CheB-like"/>
</dbReference>
<dbReference type="Pfam" id="PF00072">
    <property type="entry name" value="Response_reg"/>
    <property type="match status" value="1"/>
</dbReference>
<gene>
    <name evidence="3" type="primary">cheB</name>
    <name evidence="8" type="ORF">S101395_03089</name>
</gene>
<dbReference type="GeneID" id="92852968"/>
<dbReference type="SMART" id="SM00448">
    <property type="entry name" value="REC"/>
    <property type="match status" value="1"/>
</dbReference>
<feature type="domain" description="Response regulatory" evidence="6">
    <location>
        <begin position="3"/>
        <end position="120"/>
    </location>
</feature>
<protein>
    <recommendedName>
        <fullName evidence="3">Protein-glutamate methylesterase/protein-glutamine glutaminase</fullName>
        <ecNumber evidence="3">3.1.1.61</ecNumber>
        <ecNumber evidence="3">3.5.1.44</ecNumber>
    </recommendedName>
</protein>
<dbReference type="EC" id="3.5.1.44" evidence="3"/>
<reference evidence="8 9" key="1">
    <citation type="submission" date="2017-06" db="EMBL/GenBank/DDBJ databases">
        <title>Genome sequence of Bacillus sonorensis strain SRCM101395.</title>
        <authorList>
            <person name="Cho S.H."/>
        </authorList>
    </citation>
    <scope>NUCLEOTIDE SEQUENCE [LARGE SCALE GENOMIC DNA]</scope>
    <source>
        <strain evidence="8 9">SRCM101395</strain>
    </source>
</reference>
<dbReference type="Gene3D" id="3.40.50.180">
    <property type="entry name" value="Methylesterase CheB, C-terminal domain"/>
    <property type="match status" value="1"/>
</dbReference>
<dbReference type="CDD" id="cd16432">
    <property type="entry name" value="CheB_Rec"/>
    <property type="match status" value="1"/>
</dbReference>
<dbReference type="PIRSF" id="PIRSF000876">
    <property type="entry name" value="RR_chemtxs_CheB"/>
    <property type="match status" value="1"/>
</dbReference>
<dbReference type="EMBL" id="CP021920">
    <property type="protein sequence ID" value="ASB89596.1"/>
    <property type="molecule type" value="Genomic_DNA"/>
</dbReference>
<comment type="function">
    <text evidence="3">Involved in chemotaxis. Part of a chemotaxis signal transduction system that modulates chemotaxis in response to various stimuli. Catalyzes the demethylation of specific methylglutamate residues introduced into the chemoreceptors (methyl-accepting chemotaxis proteins or MCP) by CheR. Also mediates the irreversible deamidation of specific glutamine residues to glutamic acid.</text>
</comment>
<evidence type="ECO:0000256" key="1">
    <source>
        <dbReference type="ARBA" id="ARBA00022801"/>
    </source>
</evidence>
<feature type="domain" description="CheB-type methylesterase" evidence="7">
    <location>
        <begin position="162"/>
        <end position="356"/>
    </location>
</feature>
<evidence type="ECO:0000256" key="2">
    <source>
        <dbReference type="ARBA" id="ARBA00048267"/>
    </source>
</evidence>
<dbReference type="RefSeq" id="WP_006638154.1">
    <property type="nucleotide sequence ID" value="NZ_BORD01000004.1"/>
</dbReference>
<keyword evidence="9" id="KW-1185">Reference proteome</keyword>
<evidence type="ECO:0000256" key="4">
    <source>
        <dbReference type="PROSITE-ProRule" id="PRU00050"/>
    </source>
</evidence>
<dbReference type="HAMAP" id="MF_00099">
    <property type="entry name" value="CheB_chemtxs"/>
    <property type="match status" value="1"/>
</dbReference>
<dbReference type="Proteomes" id="UP000196877">
    <property type="component" value="Chromosome"/>
</dbReference>
<accession>A0ABM6LJV3</accession>
<comment type="PTM">
    <text evidence="3">Phosphorylated by CheA. Phosphorylation of the N-terminal regulatory domain activates the methylesterase activity.</text>
</comment>
<evidence type="ECO:0000313" key="8">
    <source>
        <dbReference type="EMBL" id="ASB89596.1"/>
    </source>
</evidence>
<feature type="active site" evidence="3 4">
    <location>
        <position position="297"/>
    </location>
</feature>
<comment type="similarity">
    <text evidence="3">Belongs to the CheB family.</text>
</comment>
<dbReference type="InterPro" id="IPR000673">
    <property type="entry name" value="Sig_transdc_resp-reg_Me-estase"/>
</dbReference>
<dbReference type="InterPro" id="IPR001789">
    <property type="entry name" value="Sig_transdc_resp-reg_receiver"/>
</dbReference>
<keyword evidence="3 4" id="KW-0145">Chemotaxis</keyword>
<dbReference type="PANTHER" id="PTHR42872">
    <property type="entry name" value="PROTEIN-GLUTAMATE METHYLESTERASE/PROTEIN-GLUTAMINE GLUTAMINASE"/>
    <property type="match status" value="1"/>
</dbReference>
<dbReference type="PROSITE" id="PS50110">
    <property type="entry name" value="RESPONSE_REGULATORY"/>
    <property type="match status" value="1"/>
</dbReference>
<comment type="catalytic activity">
    <reaction evidence="2 3">
        <text>[protein]-L-glutamate 5-O-methyl ester + H2O = L-glutamyl-[protein] + methanol + H(+)</text>
        <dbReference type="Rhea" id="RHEA:23236"/>
        <dbReference type="Rhea" id="RHEA-COMP:10208"/>
        <dbReference type="Rhea" id="RHEA-COMP:10311"/>
        <dbReference type="ChEBI" id="CHEBI:15377"/>
        <dbReference type="ChEBI" id="CHEBI:15378"/>
        <dbReference type="ChEBI" id="CHEBI:17790"/>
        <dbReference type="ChEBI" id="CHEBI:29973"/>
        <dbReference type="ChEBI" id="CHEBI:82795"/>
        <dbReference type="EC" id="3.1.1.61"/>
    </reaction>
</comment>
<dbReference type="InterPro" id="IPR011006">
    <property type="entry name" value="CheY-like_superfamily"/>
</dbReference>
<sequence>MIRVLVVDDSAFMRNMITKFLTSNHQIAVAGTARNGEEALRKIEELRPDVVTLDIEMPVMDGKETLKRIMAKESLPVIMVSSLTQRGAEITIECLEIGAIDFVAKPSGSISVDLYKVREELIEKVLTAGRTKLKARPAPALKPKPEAHQEVVAESVIRPARSGSAKQLVCIGTSTGGPKALQRVLPKLPKTLKAPVFVVQHMPAGFTASLANRLNHLSEVTVKEAENGERAQDGCVYIAPGGKNMAVHLEQGELVISLDDRDTVSRHKPSVDYLFNSLAPLKSFDKIAVIMTGMGSDGTEGVKSLLQHSGGTVIAESAESCVVFGMPKAVINNGLANEIKHVDEIAAAIMTYMKKERA</sequence>
<comment type="catalytic activity">
    <reaction evidence="3">
        <text>L-glutaminyl-[protein] + H2O = L-glutamyl-[protein] + NH4(+)</text>
        <dbReference type="Rhea" id="RHEA:16441"/>
        <dbReference type="Rhea" id="RHEA-COMP:10207"/>
        <dbReference type="Rhea" id="RHEA-COMP:10208"/>
        <dbReference type="ChEBI" id="CHEBI:15377"/>
        <dbReference type="ChEBI" id="CHEBI:28938"/>
        <dbReference type="ChEBI" id="CHEBI:29973"/>
        <dbReference type="ChEBI" id="CHEBI:30011"/>
        <dbReference type="EC" id="3.5.1.44"/>
    </reaction>
</comment>
<dbReference type="SUPFAM" id="SSF52172">
    <property type="entry name" value="CheY-like"/>
    <property type="match status" value="1"/>
</dbReference>
<dbReference type="NCBIfam" id="NF001965">
    <property type="entry name" value="PRK00742.1"/>
    <property type="match status" value="1"/>
</dbReference>
<evidence type="ECO:0000259" key="6">
    <source>
        <dbReference type="PROSITE" id="PS50110"/>
    </source>
</evidence>
<keyword evidence="3 5" id="KW-0597">Phosphoprotein</keyword>
<dbReference type="Gene3D" id="3.40.50.2300">
    <property type="match status" value="1"/>
</dbReference>
<dbReference type="PROSITE" id="PS50122">
    <property type="entry name" value="CHEB"/>
    <property type="match status" value="1"/>
</dbReference>
<comment type="subcellular location">
    <subcellularLocation>
        <location evidence="3">Cytoplasm</location>
    </subcellularLocation>
</comment>
<dbReference type="EC" id="3.1.1.61" evidence="3"/>
<dbReference type="SUPFAM" id="SSF52738">
    <property type="entry name" value="Methylesterase CheB, C-terminal domain"/>
    <property type="match status" value="1"/>
</dbReference>
<dbReference type="CDD" id="cd17541">
    <property type="entry name" value="REC_CheB-like"/>
    <property type="match status" value="1"/>
</dbReference>
<evidence type="ECO:0000256" key="3">
    <source>
        <dbReference type="HAMAP-Rule" id="MF_00099"/>
    </source>
</evidence>